<comment type="similarity">
    <text evidence="3 14">Belongs to the HemJ family.</text>
</comment>
<keyword evidence="12 14" id="KW-0472">Membrane</keyword>
<evidence type="ECO:0000256" key="7">
    <source>
        <dbReference type="ARBA" id="ARBA00022692"/>
    </source>
</evidence>
<evidence type="ECO:0000256" key="14">
    <source>
        <dbReference type="PIRNR" id="PIRNR004638"/>
    </source>
</evidence>
<comment type="catalytic activity">
    <reaction evidence="13 14">
        <text>protoporphyrinogen IX + 3 A = protoporphyrin IX + 3 AH2</text>
        <dbReference type="Rhea" id="RHEA:62000"/>
        <dbReference type="ChEBI" id="CHEBI:13193"/>
        <dbReference type="ChEBI" id="CHEBI:17499"/>
        <dbReference type="ChEBI" id="CHEBI:57306"/>
        <dbReference type="ChEBI" id="CHEBI:57307"/>
    </reaction>
</comment>
<dbReference type="RefSeq" id="WP_066722444.1">
    <property type="nucleotide sequence ID" value="NZ_JBHSLU010000082.1"/>
</dbReference>
<evidence type="ECO:0000256" key="4">
    <source>
        <dbReference type="ARBA" id="ARBA00017504"/>
    </source>
</evidence>
<name>A0ABW0P7L1_9HYPH</name>
<feature type="transmembrane region" description="Helical" evidence="15">
    <location>
        <begin position="7"/>
        <end position="28"/>
    </location>
</feature>
<evidence type="ECO:0000256" key="12">
    <source>
        <dbReference type="ARBA" id="ARBA00023136"/>
    </source>
</evidence>
<dbReference type="PIRSF" id="PIRSF004638">
    <property type="entry name" value="UCP004638"/>
    <property type="match status" value="1"/>
</dbReference>
<dbReference type="PANTHER" id="PTHR40255">
    <property type="entry name" value="UPF0093 MEMBRANE PROTEIN SLR1790"/>
    <property type="match status" value="1"/>
</dbReference>
<evidence type="ECO:0000256" key="1">
    <source>
        <dbReference type="ARBA" id="ARBA00004651"/>
    </source>
</evidence>
<feature type="transmembrane region" description="Helical" evidence="15">
    <location>
        <begin position="116"/>
        <end position="135"/>
    </location>
</feature>
<dbReference type="Proteomes" id="UP001596060">
    <property type="component" value="Unassembled WGS sequence"/>
</dbReference>
<keyword evidence="17" id="KW-1185">Reference proteome</keyword>
<keyword evidence="7 15" id="KW-0812">Transmembrane</keyword>
<evidence type="ECO:0000256" key="10">
    <source>
        <dbReference type="ARBA" id="ARBA00023002"/>
    </source>
</evidence>
<proteinExistence type="inferred from homology"/>
<dbReference type="Pfam" id="PF03653">
    <property type="entry name" value="UPF0093"/>
    <property type="match status" value="1"/>
</dbReference>
<evidence type="ECO:0000313" key="16">
    <source>
        <dbReference type="EMBL" id="MFC5508092.1"/>
    </source>
</evidence>
<comment type="function">
    <text evidence="14">Catalyzes the oxidation of protoporphyrinogen IX to protoporphyrin IX.</text>
</comment>
<keyword evidence="6 14" id="KW-0349">Heme</keyword>
<accession>A0ABW0P7L1</accession>
<dbReference type="EC" id="1.3.99.-" evidence="14"/>
<protein>
    <recommendedName>
        <fullName evidence="4 14">Protoporphyrinogen IX oxidase</fullName>
        <ecNumber evidence="14">1.3.99.-</ecNumber>
    </recommendedName>
</protein>
<evidence type="ECO:0000256" key="3">
    <source>
        <dbReference type="ARBA" id="ARBA00006501"/>
    </source>
</evidence>
<keyword evidence="9 15" id="KW-1133">Transmembrane helix</keyword>
<reference evidence="17" key="1">
    <citation type="journal article" date="2019" name="Int. J. Syst. Evol. Microbiol.">
        <title>The Global Catalogue of Microorganisms (GCM) 10K type strain sequencing project: providing services to taxonomists for standard genome sequencing and annotation.</title>
        <authorList>
            <consortium name="The Broad Institute Genomics Platform"/>
            <consortium name="The Broad Institute Genome Sequencing Center for Infectious Disease"/>
            <person name="Wu L."/>
            <person name="Ma J."/>
        </authorList>
    </citation>
    <scope>NUCLEOTIDE SEQUENCE [LARGE SCALE GENOMIC DNA]</scope>
    <source>
        <strain evidence="17">CCUG 43117</strain>
    </source>
</reference>
<comment type="cofactor">
    <cofactor evidence="14">
        <name>heme b</name>
        <dbReference type="ChEBI" id="CHEBI:60344"/>
    </cofactor>
    <text evidence="14">Binds 1 heme b (iron(II)-protoporphyrin IX) group per subunit.</text>
</comment>
<evidence type="ECO:0000256" key="6">
    <source>
        <dbReference type="ARBA" id="ARBA00022617"/>
    </source>
</evidence>
<feature type="transmembrane region" description="Helical" evidence="15">
    <location>
        <begin position="83"/>
        <end position="104"/>
    </location>
</feature>
<keyword evidence="11 14" id="KW-0408">Iron</keyword>
<comment type="pathway">
    <text evidence="2 14">Porphyrin-containing compound metabolism; protoporphyrin-IX biosynthesis; protoporphyrin-IX from protoporphyrinogen-IX: step 1/1.</text>
</comment>
<evidence type="ECO:0000256" key="15">
    <source>
        <dbReference type="SAM" id="Phobius"/>
    </source>
</evidence>
<sequence length="164" mass="17821">MIAWLKFLHITTLLVWCGGLLLLPLLLARADNPVRAGEAARMRIFAHFGYNFCVSPAAVLATIAGGSLIFARWVFEPWMFAKLALIGGLVVLHTYVGHCVARLGEEGYVRPAVPPALLLSAGLAIMTAILLVVLAKPHLDAALMPDWLQQPLNRQLLLPPAPSR</sequence>
<comment type="subcellular location">
    <subcellularLocation>
        <location evidence="1">Cell membrane</location>
        <topology evidence="1">Multi-pass membrane protein</topology>
    </subcellularLocation>
</comment>
<evidence type="ECO:0000256" key="9">
    <source>
        <dbReference type="ARBA" id="ARBA00022989"/>
    </source>
</evidence>
<evidence type="ECO:0000256" key="11">
    <source>
        <dbReference type="ARBA" id="ARBA00023004"/>
    </source>
</evidence>
<evidence type="ECO:0000256" key="13">
    <source>
        <dbReference type="ARBA" id="ARBA00048390"/>
    </source>
</evidence>
<organism evidence="16 17">
    <name type="scientific">Bosea massiliensis</name>
    <dbReference type="NCBI Taxonomy" id="151419"/>
    <lineage>
        <taxon>Bacteria</taxon>
        <taxon>Pseudomonadati</taxon>
        <taxon>Pseudomonadota</taxon>
        <taxon>Alphaproteobacteria</taxon>
        <taxon>Hyphomicrobiales</taxon>
        <taxon>Boseaceae</taxon>
        <taxon>Bosea</taxon>
    </lineage>
</organism>
<dbReference type="EMBL" id="JBHSLU010000082">
    <property type="protein sequence ID" value="MFC5508092.1"/>
    <property type="molecule type" value="Genomic_DNA"/>
</dbReference>
<evidence type="ECO:0000256" key="2">
    <source>
        <dbReference type="ARBA" id="ARBA00005073"/>
    </source>
</evidence>
<gene>
    <name evidence="16" type="ORF">ACFPN9_22890</name>
</gene>
<dbReference type="InterPro" id="IPR005265">
    <property type="entry name" value="HemJ-like"/>
</dbReference>
<evidence type="ECO:0000313" key="17">
    <source>
        <dbReference type="Proteomes" id="UP001596060"/>
    </source>
</evidence>
<keyword evidence="8 14" id="KW-0479">Metal-binding</keyword>
<feature type="transmembrane region" description="Helical" evidence="15">
    <location>
        <begin position="48"/>
        <end position="71"/>
    </location>
</feature>
<evidence type="ECO:0000256" key="5">
    <source>
        <dbReference type="ARBA" id="ARBA00022475"/>
    </source>
</evidence>
<keyword evidence="10" id="KW-0560">Oxidoreductase</keyword>
<comment type="caution">
    <text evidence="16">The sequence shown here is derived from an EMBL/GenBank/DDBJ whole genome shotgun (WGS) entry which is preliminary data.</text>
</comment>
<keyword evidence="5 14" id="KW-1003">Cell membrane</keyword>
<dbReference type="PANTHER" id="PTHR40255:SF1">
    <property type="entry name" value="PROTOPORPHYRINOGEN IX OXIDASE"/>
    <property type="match status" value="1"/>
</dbReference>
<evidence type="ECO:0000256" key="8">
    <source>
        <dbReference type="ARBA" id="ARBA00022723"/>
    </source>
</evidence>